<dbReference type="GO" id="GO:0009228">
    <property type="term" value="P:thiamine biosynthetic process"/>
    <property type="evidence" value="ECO:0007669"/>
    <property type="project" value="UniProtKB-KW"/>
</dbReference>
<dbReference type="GO" id="GO:0009229">
    <property type="term" value="P:thiamine diphosphate biosynthetic process"/>
    <property type="evidence" value="ECO:0007669"/>
    <property type="project" value="UniProtKB-UniRule"/>
</dbReference>
<comment type="catalytic activity">
    <reaction evidence="7 9 10">
        <text>2-(2-carboxy-4-methylthiazol-5-yl)ethyl phosphate + 4-amino-2-methyl-5-(diphosphooxymethyl)pyrimidine + 2 H(+) = thiamine phosphate + CO2 + diphosphate</text>
        <dbReference type="Rhea" id="RHEA:47848"/>
        <dbReference type="ChEBI" id="CHEBI:15378"/>
        <dbReference type="ChEBI" id="CHEBI:16526"/>
        <dbReference type="ChEBI" id="CHEBI:33019"/>
        <dbReference type="ChEBI" id="CHEBI:37575"/>
        <dbReference type="ChEBI" id="CHEBI:57841"/>
        <dbReference type="ChEBI" id="CHEBI:62890"/>
        <dbReference type="EC" id="2.5.1.3"/>
    </reaction>
</comment>
<dbReference type="EMBL" id="AZRN01000010">
    <property type="protein sequence ID" value="PNS00443.1"/>
    <property type="molecule type" value="Genomic_DNA"/>
</dbReference>
<comment type="caution">
    <text evidence="13">The sequence shown here is derived from an EMBL/GenBank/DDBJ whole genome shotgun (WGS) entry which is preliminary data.</text>
</comment>
<evidence type="ECO:0000256" key="8">
    <source>
        <dbReference type="ARBA" id="ARBA00047883"/>
    </source>
</evidence>
<dbReference type="InterPro" id="IPR013785">
    <property type="entry name" value="Aldolase_TIM"/>
</dbReference>
<dbReference type="AlphaFoldDB" id="A0A2K1PCB6"/>
<evidence type="ECO:0000256" key="3">
    <source>
        <dbReference type="ARBA" id="ARBA00022723"/>
    </source>
</evidence>
<proteinExistence type="inferred from homology"/>
<dbReference type="SUPFAM" id="SSF51391">
    <property type="entry name" value="Thiamin phosphate synthase"/>
    <property type="match status" value="1"/>
</dbReference>
<comment type="catalytic activity">
    <reaction evidence="8 9 10">
        <text>2-[(2R,5Z)-2-carboxy-4-methylthiazol-5(2H)-ylidene]ethyl phosphate + 4-amino-2-methyl-5-(diphosphooxymethyl)pyrimidine + 2 H(+) = thiamine phosphate + CO2 + diphosphate</text>
        <dbReference type="Rhea" id="RHEA:47844"/>
        <dbReference type="ChEBI" id="CHEBI:15378"/>
        <dbReference type="ChEBI" id="CHEBI:16526"/>
        <dbReference type="ChEBI" id="CHEBI:33019"/>
        <dbReference type="ChEBI" id="CHEBI:37575"/>
        <dbReference type="ChEBI" id="CHEBI:57841"/>
        <dbReference type="ChEBI" id="CHEBI:62899"/>
        <dbReference type="EC" id="2.5.1.3"/>
    </reaction>
</comment>
<comment type="function">
    <text evidence="9">Condenses 4-methyl-5-(beta-hydroxyethyl)thiazole monophosphate (THZ-P) and 2-methyl-4-amino-5-hydroxymethyl pyrimidine pyrophosphate (HMP-PP) to form thiamine monophosphate (TMP).</text>
</comment>
<comment type="catalytic activity">
    <reaction evidence="6 9 10">
        <text>4-methyl-5-(2-phosphooxyethyl)-thiazole + 4-amino-2-methyl-5-(diphosphooxymethyl)pyrimidine + H(+) = thiamine phosphate + diphosphate</text>
        <dbReference type="Rhea" id="RHEA:22328"/>
        <dbReference type="ChEBI" id="CHEBI:15378"/>
        <dbReference type="ChEBI" id="CHEBI:33019"/>
        <dbReference type="ChEBI" id="CHEBI:37575"/>
        <dbReference type="ChEBI" id="CHEBI:57841"/>
        <dbReference type="ChEBI" id="CHEBI:58296"/>
        <dbReference type="EC" id="2.5.1.3"/>
    </reaction>
</comment>
<evidence type="ECO:0000313" key="14">
    <source>
        <dbReference type="Proteomes" id="UP000236604"/>
    </source>
</evidence>
<dbReference type="CDD" id="cd00564">
    <property type="entry name" value="TMP_TenI"/>
    <property type="match status" value="1"/>
</dbReference>
<dbReference type="PANTHER" id="PTHR20857:SF23">
    <property type="entry name" value="THIAMINE BIOSYNTHETIC BIFUNCTIONAL ENZYME"/>
    <property type="match status" value="1"/>
</dbReference>
<feature type="binding site" evidence="9">
    <location>
        <position position="162"/>
    </location>
    <ligand>
        <name>2-[(2R,5Z)-2-carboxy-4-methylthiazol-5(2H)-ylidene]ethyl phosphate</name>
        <dbReference type="ChEBI" id="CHEBI:62899"/>
    </ligand>
</feature>
<comment type="cofactor">
    <cofactor evidence="9">
        <name>Mg(2+)</name>
        <dbReference type="ChEBI" id="CHEBI:18420"/>
    </cofactor>
    <text evidence="9">Binds 1 Mg(2+) ion per subunit.</text>
</comment>
<reference evidence="13 14" key="1">
    <citation type="submission" date="2013-12" db="EMBL/GenBank/DDBJ databases">
        <title>Comparative genomics of Petrotoga isolates.</title>
        <authorList>
            <person name="Nesbo C.L."/>
            <person name="Charchuk R."/>
            <person name="Chow K."/>
        </authorList>
    </citation>
    <scope>NUCLEOTIDE SEQUENCE [LARGE SCALE GENOMIC DNA]</scope>
    <source>
        <strain evidence="13 14">DSM 14811</strain>
    </source>
</reference>
<accession>A0A2K1PCB6</accession>
<evidence type="ECO:0000256" key="9">
    <source>
        <dbReference type="HAMAP-Rule" id="MF_00097"/>
    </source>
</evidence>
<dbReference type="GO" id="GO:0004789">
    <property type="term" value="F:thiamine-phosphate diphosphorylase activity"/>
    <property type="evidence" value="ECO:0007669"/>
    <property type="project" value="UniProtKB-UniRule"/>
</dbReference>
<dbReference type="Proteomes" id="UP000236604">
    <property type="component" value="Unassembled WGS sequence"/>
</dbReference>
<evidence type="ECO:0000256" key="1">
    <source>
        <dbReference type="ARBA" id="ARBA00005165"/>
    </source>
</evidence>
<feature type="binding site" evidence="9">
    <location>
        <begin position="132"/>
        <end position="134"/>
    </location>
    <ligand>
        <name>2-[(2R,5Z)-2-carboxy-4-methylthiazol-5(2H)-ylidene]ethyl phosphate</name>
        <dbReference type="ChEBI" id="CHEBI:62899"/>
    </ligand>
</feature>
<evidence type="ECO:0000256" key="11">
    <source>
        <dbReference type="RuleBase" id="RU004253"/>
    </source>
</evidence>
<evidence type="ECO:0000256" key="4">
    <source>
        <dbReference type="ARBA" id="ARBA00022842"/>
    </source>
</evidence>
<feature type="binding site" evidence="9">
    <location>
        <position position="135"/>
    </location>
    <ligand>
        <name>4-amino-2-methyl-5-(diphosphooxymethyl)pyrimidine</name>
        <dbReference type="ChEBI" id="CHEBI:57841"/>
    </ligand>
</feature>
<evidence type="ECO:0000256" key="2">
    <source>
        <dbReference type="ARBA" id="ARBA00022679"/>
    </source>
</evidence>
<dbReference type="GO" id="GO:0005737">
    <property type="term" value="C:cytoplasm"/>
    <property type="evidence" value="ECO:0007669"/>
    <property type="project" value="TreeGrafter"/>
</dbReference>
<sequence length="217" mass="23858">MNVKFYGITDRSYLKDQNLIDAIEKAIKGGITVLQLREKELNSRDFYYQALKVKEVTDHYSIPLIVNDRVDIALAVGADGVHVGQEDLPTKIARKIIGKEKILGVSVENVEQAIQAQKDGADYLGVGPVFPSPTKPEAKTISIAEVKKIKESVNIPVVAIGGITAENLYDLMRETNVDGVAVISALFSGDVEENAIRIRKVIEKVEIVNERSQKDGK</sequence>
<dbReference type="PANTHER" id="PTHR20857">
    <property type="entry name" value="THIAMINE-PHOSPHATE PYROPHOSPHORYLASE"/>
    <property type="match status" value="1"/>
</dbReference>
<feature type="binding site" evidence="9">
    <location>
        <begin position="183"/>
        <end position="184"/>
    </location>
    <ligand>
        <name>2-[(2R,5Z)-2-carboxy-4-methylthiazol-5(2H)-ylidene]ethyl phosphate</name>
        <dbReference type="ChEBI" id="CHEBI:62899"/>
    </ligand>
</feature>
<evidence type="ECO:0000313" key="13">
    <source>
        <dbReference type="EMBL" id="PNS00443.1"/>
    </source>
</evidence>
<evidence type="ECO:0000259" key="12">
    <source>
        <dbReference type="Pfam" id="PF02581"/>
    </source>
</evidence>
<evidence type="ECO:0000256" key="5">
    <source>
        <dbReference type="ARBA" id="ARBA00022977"/>
    </source>
</evidence>
<evidence type="ECO:0000256" key="10">
    <source>
        <dbReference type="RuleBase" id="RU003826"/>
    </source>
</evidence>
<evidence type="ECO:0000256" key="7">
    <source>
        <dbReference type="ARBA" id="ARBA00047851"/>
    </source>
</evidence>
<keyword evidence="5 9" id="KW-0784">Thiamine biosynthesis</keyword>
<feature type="domain" description="Thiamine phosphate synthase/TenI" evidence="12">
    <location>
        <begin position="6"/>
        <end position="186"/>
    </location>
</feature>
<evidence type="ECO:0000256" key="6">
    <source>
        <dbReference type="ARBA" id="ARBA00047334"/>
    </source>
</evidence>
<dbReference type="NCBIfam" id="TIGR00693">
    <property type="entry name" value="thiE"/>
    <property type="match status" value="1"/>
</dbReference>
<dbReference type="EC" id="2.5.1.3" evidence="9"/>
<feature type="binding site" evidence="9">
    <location>
        <position position="106"/>
    </location>
    <ligand>
        <name>4-amino-2-methyl-5-(diphosphooxymethyl)pyrimidine</name>
        <dbReference type="ChEBI" id="CHEBI:57841"/>
    </ligand>
</feature>
<keyword evidence="3 9" id="KW-0479">Metal-binding</keyword>
<name>A0A2K1PCB6_9BACT</name>
<dbReference type="HAMAP" id="MF_00097">
    <property type="entry name" value="TMP_synthase"/>
    <property type="match status" value="1"/>
</dbReference>
<dbReference type="InterPro" id="IPR036206">
    <property type="entry name" value="ThiamineP_synth_sf"/>
</dbReference>
<organism evidence="13 14">
    <name type="scientific">Petrotoga mexicana DSM 14811</name>
    <dbReference type="NCBI Taxonomy" id="1122954"/>
    <lineage>
        <taxon>Bacteria</taxon>
        <taxon>Thermotogati</taxon>
        <taxon>Thermotogota</taxon>
        <taxon>Thermotogae</taxon>
        <taxon>Petrotogales</taxon>
        <taxon>Petrotogaceae</taxon>
        <taxon>Petrotoga</taxon>
    </lineage>
</organism>
<comment type="similarity">
    <text evidence="9 10">Belongs to the thiamine-phosphate synthase family.</text>
</comment>
<dbReference type="GO" id="GO:0000287">
    <property type="term" value="F:magnesium ion binding"/>
    <property type="evidence" value="ECO:0007669"/>
    <property type="project" value="UniProtKB-UniRule"/>
</dbReference>
<protein>
    <recommendedName>
        <fullName evidence="9">Thiamine-phosphate synthase</fullName>
        <shortName evidence="9">TP synthase</shortName>
        <shortName evidence="9">TPS</shortName>
        <ecNumber evidence="9">2.5.1.3</ecNumber>
    </recommendedName>
    <alternativeName>
        <fullName evidence="9">Thiamine-phosphate pyrophosphorylase</fullName>
        <shortName evidence="9">TMP pyrophosphorylase</shortName>
        <shortName evidence="9">TMP-PPase</shortName>
    </alternativeName>
</protein>
<keyword evidence="4 9" id="KW-0460">Magnesium</keyword>
<dbReference type="Pfam" id="PF02581">
    <property type="entry name" value="TMP-TENI"/>
    <property type="match status" value="1"/>
</dbReference>
<dbReference type="Gene3D" id="3.20.20.70">
    <property type="entry name" value="Aldolase class I"/>
    <property type="match status" value="1"/>
</dbReference>
<keyword evidence="14" id="KW-1185">Reference proteome</keyword>
<feature type="binding site" evidence="9">
    <location>
        <position position="87"/>
    </location>
    <ligand>
        <name>Mg(2+)</name>
        <dbReference type="ChEBI" id="CHEBI:18420"/>
    </ligand>
</feature>
<gene>
    <name evidence="9" type="primary">thiE</name>
    <name evidence="13" type="ORF">X927_02985</name>
</gene>
<dbReference type="InterPro" id="IPR022998">
    <property type="entry name" value="ThiamineP_synth_TenI"/>
</dbReference>
<feature type="binding site" evidence="9">
    <location>
        <position position="68"/>
    </location>
    <ligand>
        <name>Mg(2+)</name>
        <dbReference type="ChEBI" id="CHEBI:18420"/>
    </ligand>
</feature>
<dbReference type="FunFam" id="3.20.20.70:FF:000096">
    <property type="entry name" value="Thiamine-phosphate synthase"/>
    <property type="match status" value="1"/>
</dbReference>
<feature type="binding site" evidence="9">
    <location>
        <position position="67"/>
    </location>
    <ligand>
        <name>4-amino-2-methyl-5-(diphosphooxymethyl)pyrimidine</name>
        <dbReference type="ChEBI" id="CHEBI:57841"/>
    </ligand>
</feature>
<dbReference type="InterPro" id="IPR034291">
    <property type="entry name" value="TMP_synthase"/>
</dbReference>
<feature type="binding site" evidence="9">
    <location>
        <begin position="35"/>
        <end position="39"/>
    </location>
    <ligand>
        <name>4-amino-2-methyl-5-(diphosphooxymethyl)pyrimidine</name>
        <dbReference type="ChEBI" id="CHEBI:57841"/>
    </ligand>
</feature>
<keyword evidence="2 9" id="KW-0808">Transferase</keyword>
<comment type="pathway">
    <text evidence="1 9 11">Cofactor biosynthesis; thiamine diphosphate biosynthesis; thiamine phosphate from 4-amino-2-methyl-5-diphosphomethylpyrimidine and 4-methyl-5-(2-phosphoethyl)-thiazole: step 1/1.</text>
</comment>
<dbReference type="UniPathway" id="UPA00060">
    <property type="reaction ID" value="UER00141"/>
</dbReference>